<evidence type="ECO:0000256" key="1">
    <source>
        <dbReference type="SAM" id="MobiDB-lite"/>
    </source>
</evidence>
<feature type="compositionally biased region" description="Basic and acidic residues" evidence="1">
    <location>
        <begin position="15"/>
        <end position="35"/>
    </location>
</feature>
<dbReference type="AlphaFoldDB" id="A0A0B6ZHN5"/>
<reference evidence="2" key="1">
    <citation type="submission" date="2014-12" db="EMBL/GenBank/DDBJ databases">
        <title>Insight into the proteome of Arion vulgaris.</title>
        <authorList>
            <person name="Aradska J."/>
            <person name="Bulat T."/>
            <person name="Smidak R."/>
            <person name="Sarate P."/>
            <person name="Gangsoo J."/>
            <person name="Sialana F."/>
            <person name="Bilban M."/>
            <person name="Lubec G."/>
        </authorList>
    </citation>
    <scope>NUCLEOTIDE SEQUENCE</scope>
    <source>
        <tissue evidence="2">Skin</tissue>
    </source>
</reference>
<name>A0A0B6ZHN5_9EUPU</name>
<accession>A0A0B6ZHN5</accession>
<feature type="region of interest" description="Disordered" evidence="1">
    <location>
        <begin position="1"/>
        <end position="62"/>
    </location>
</feature>
<dbReference type="EMBL" id="HACG01021007">
    <property type="protein sequence ID" value="CEK67872.1"/>
    <property type="molecule type" value="Transcribed_RNA"/>
</dbReference>
<evidence type="ECO:0000313" key="2">
    <source>
        <dbReference type="EMBL" id="CEK67872.1"/>
    </source>
</evidence>
<feature type="non-terminal residue" evidence="2">
    <location>
        <position position="1"/>
    </location>
</feature>
<proteinExistence type="predicted"/>
<protein>
    <submittedName>
        <fullName evidence="2">Uncharacterized protein</fullName>
    </submittedName>
</protein>
<sequence>CAPLGVEMGRRRRRHDEGNRSKDEGKRGNNNDQKPKTLQGRNVKPVFPPCRLGSPSNRNVQC</sequence>
<gene>
    <name evidence="2" type="primary">ORF64229</name>
</gene>
<organism evidence="2">
    <name type="scientific">Arion vulgaris</name>
    <dbReference type="NCBI Taxonomy" id="1028688"/>
    <lineage>
        <taxon>Eukaryota</taxon>
        <taxon>Metazoa</taxon>
        <taxon>Spiralia</taxon>
        <taxon>Lophotrochozoa</taxon>
        <taxon>Mollusca</taxon>
        <taxon>Gastropoda</taxon>
        <taxon>Heterobranchia</taxon>
        <taxon>Euthyneura</taxon>
        <taxon>Panpulmonata</taxon>
        <taxon>Eupulmonata</taxon>
        <taxon>Stylommatophora</taxon>
        <taxon>Helicina</taxon>
        <taxon>Arionoidea</taxon>
        <taxon>Arionidae</taxon>
        <taxon>Arion</taxon>
    </lineage>
</organism>